<dbReference type="Pfam" id="PF07676">
    <property type="entry name" value="PD40"/>
    <property type="match status" value="2"/>
</dbReference>
<keyword evidence="2" id="KW-0645">Protease</keyword>
<dbReference type="OrthoDB" id="108903at2"/>
<feature type="domain" description="Peptidase S9 prolyl oligopeptidase catalytic" evidence="1">
    <location>
        <begin position="413"/>
        <end position="620"/>
    </location>
</feature>
<dbReference type="InterPro" id="IPR001375">
    <property type="entry name" value="Peptidase_S9_cat"/>
</dbReference>
<evidence type="ECO:0000313" key="2">
    <source>
        <dbReference type="EMBL" id="GAP15550.1"/>
    </source>
</evidence>
<dbReference type="Gene3D" id="2.120.10.30">
    <property type="entry name" value="TolB, C-terminal domain"/>
    <property type="match status" value="1"/>
</dbReference>
<name>A0A0S7BCW5_9CHLR</name>
<dbReference type="STRING" id="360412.LARV_03341"/>
<dbReference type="PANTHER" id="PTHR43056:SF5">
    <property type="entry name" value="PEPTIDASE S9 PROLYL OLIGOPEPTIDASE CATALYTIC DOMAIN-CONTAINING PROTEIN"/>
    <property type="match status" value="1"/>
</dbReference>
<evidence type="ECO:0000259" key="1">
    <source>
        <dbReference type="Pfam" id="PF00326"/>
    </source>
</evidence>
<dbReference type="RefSeq" id="WP_075074722.1">
    <property type="nucleotide sequence ID" value="NZ_DF967972.1"/>
</dbReference>
<evidence type="ECO:0000313" key="3">
    <source>
        <dbReference type="Proteomes" id="UP000055060"/>
    </source>
</evidence>
<dbReference type="InterPro" id="IPR050585">
    <property type="entry name" value="Xaa-Pro_dipeptidyl-ppase/CocE"/>
</dbReference>
<dbReference type="SUPFAM" id="SSF82171">
    <property type="entry name" value="DPP6 N-terminal domain-like"/>
    <property type="match status" value="1"/>
</dbReference>
<proteinExistence type="predicted"/>
<protein>
    <submittedName>
        <fullName evidence="2">Dipeptidyl aminopeptidases/acylaminoacyl-peptidases</fullName>
    </submittedName>
</protein>
<dbReference type="Proteomes" id="UP000055060">
    <property type="component" value="Unassembled WGS sequence"/>
</dbReference>
<dbReference type="SUPFAM" id="SSF53474">
    <property type="entry name" value="alpha/beta-Hydrolases"/>
    <property type="match status" value="1"/>
</dbReference>
<dbReference type="GO" id="GO:0006508">
    <property type="term" value="P:proteolysis"/>
    <property type="evidence" value="ECO:0007669"/>
    <property type="project" value="InterPro"/>
</dbReference>
<dbReference type="Pfam" id="PF00326">
    <property type="entry name" value="Peptidase_S9"/>
    <property type="match status" value="1"/>
</dbReference>
<dbReference type="InterPro" id="IPR011042">
    <property type="entry name" value="6-blade_b-propeller_TolB-like"/>
</dbReference>
<dbReference type="Gene3D" id="2.130.10.10">
    <property type="entry name" value="YVTN repeat-like/Quinoprotein amine dehydrogenase"/>
    <property type="match status" value="1"/>
</dbReference>
<dbReference type="GO" id="GO:0008236">
    <property type="term" value="F:serine-type peptidase activity"/>
    <property type="evidence" value="ECO:0007669"/>
    <property type="project" value="InterPro"/>
</dbReference>
<dbReference type="Gene3D" id="3.40.50.1820">
    <property type="entry name" value="alpha/beta hydrolase"/>
    <property type="match status" value="1"/>
</dbReference>
<accession>A0A0S7BCW5</accession>
<sequence length="624" mass="68278">MMAAQKKPFGLWQSPFSAEARAGRIRLQDVRWDRQTGDLVWLERGPAGTQLMILPAGGERRILSAVFEIGGGVGYGGGDFDVQAGTVIFVGEGRQLFRLDTASGDARSITPPLGAVASPALSPDGRWVVFIASDGEMDALYRVDAQGKQAPDRLAWGADFYMDPVWHPAGDRLAWVEWNHPDMPWDGSRVVLAELAGEPPRIVRSSVVAGGSDAPAGQPAFSPDGRWLSCLTNRGEWDQLVLVDLSRGERRELVSGDGVALVPPAWVQGLRSYGWYGDSRRLAYLRNQSGIHSLNIVDLSGNSQAVNLDGYTWAAQLSVCLQEDKIALVASGSAYPARLVGIDSNGLQVLTGGADSIQTDYFAPARPLDWIGMDGGVVHGLYYPPTNPDFTWEGLPPAIIRVHSGPTLQAVAEFNEEAQYFTSRGFGWLEVNYRGSTGYGRSYQRALNGRWGELDVLDTISAGDGLAAANLADGNRLALYGSSAGGYTVLNTLIRYPGRFHAAIDAYGVSNLFKLDEDTHKFERYSNARLIGPRPQADSKYYDWSPEFHADAIRDPLAIFQGDADRVVPKSQSEAIVAALRRNDVPHLYRLYAGEGHRFRKRETRLDFILSMERFLIEQLSLAG</sequence>
<dbReference type="EMBL" id="DF967972">
    <property type="protein sequence ID" value="GAP15550.1"/>
    <property type="molecule type" value="Genomic_DNA"/>
</dbReference>
<keyword evidence="2" id="KW-0031">Aminopeptidase</keyword>
<dbReference type="PANTHER" id="PTHR43056">
    <property type="entry name" value="PEPTIDASE S9 PROLYL OLIGOPEPTIDASE"/>
    <property type="match status" value="1"/>
</dbReference>
<dbReference type="AlphaFoldDB" id="A0A0S7BCW5"/>
<gene>
    <name evidence="2" type="ORF">LARV_03341</name>
</gene>
<keyword evidence="3" id="KW-1185">Reference proteome</keyword>
<dbReference type="InterPro" id="IPR029058">
    <property type="entry name" value="AB_hydrolase_fold"/>
</dbReference>
<keyword evidence="2" id="KW-0378">Hydrolase</keyword>
<reference evidence="2" key="1">
    <citation type="submission" date="2015-07" db="EMBL/GenBank/DDBJ databases">
        <title>Draft Genome Sequences of Anaerolinea thermolimosa IMO-1, Bellilinea caldifistulae GOMI-1, Leptolinea tardivitalis YMTK-2, Levilinea saccharolytica KIBI-1,Longilinea arvoryzae KOME-1, Previously Described as Members of the Anaerolineaceae (Chloroflexi).</title>
        <authorList>
            <person name="Sekiguchi Y."/>
            <person name="Ohashi A."/>
            <person name="Matsuura N."/>
            <person name="Tourlousse M.D."/>
        </authorList>
    </citation>
    <scope>NUCLEOTIDE SEQUENCE [LARGE SCALE GENOMIC DNA]</scope>
    <source>
        <strain evidence="2">KOME-1</strain>
    </source>
</reference>
<dbReference type="GO" id="GO:0004177">
    <property type="term" value="F:aminopeptidase activity"/>
    <property type="evidence" value="ECO:0007669"/>
    <property type="project" value="UniProtKB-KW"/>
</dbReference>
<dbReference type="InterPro" id="IPR015943">
    <property type="entry name" value="WD40/YVTN_repeat-like_dom_sf"/>
</dbReference>
<organism evidence="2">
    <name type="scientific">Longilinea arvoryzae</name>
    <dbReference type="NCBI Taxonomy" id="360412"/>
    <lineage>
        <taxon>Bacteria</taxon>
        <taxon>Bacillati</taxon>
        <taxon>Chloroflexota</taxon>
        <taxon>Anaerolineae</taxon>
        <taxon>Anaerolineales</taxon>
        <taxon>Anaerolineaceae</taxon>
        <taxon>Longilinea</taxon>
    </lineage>
</organism>
<dbReference type="InterPro" id="IPR011659">
    <property type="entry name" value="WD40"/>
</dbReference>